<accession>A0ACB8GN44</accession>
<dbReference type="Proteomes" id="UP000664032">
    <property type="component" value="Unassembled WGS sequence"/>
</dbReference>
<dbReference type="EMBL" id="JAFIQS020000010">
    <property type="protein sequence ID" value="KAH9477175.1"/>
    <property type="molecule type" value="Genomic_DNA"/>
</dbReference>
<gene>
    <name evidence="1" type="ORF">JR316_0011093</name>
</gene>
<reference evidence="1" key="1">
    <citation type="submission" date="2021-10" db="EMBL/GenBank/DDBJ databases">
        <title>Psilocybe cubensis genome.</title>
        <authorList>
            <person name="Mckernan K.J."/>
            <person name="Crawford S."/>
            <person name="Trippe A."/>
            <person name="Kane L.T."/>
            <person name="Mclaughlin S."/>
        </authorList>
    </citation>
    <scope>NUCLEOTIDE SEQUENCE</scope>
    <source>
        <strain evidence="1">MGC-MH-2018</strain>
    </source>
</reference>
<name>A0ACB8GN44_PSICU</name>
<organism evidence="1 2">
    <name type="scientific">Psilocybe cubensis</name>
    <name type="common">Psychedelic mushroom</name>
    <name type="synonym">Stropharia cubensis</name>
    <dbReference type="NCBI Taxonomy" id="181762"/>
    <lineage>
        <taxon>Eukaryota</taxon>
        <taxon>Fungi</taxon>
        <taxon>Dikarya</taxon>
        <taxon>Basidiomycota</taxon>
        <taxon>Agaricomycotina</taxon>
        <taxon>Agaricomycetes</taxon>
        <taxon>Agaricomycetidae</taxon>
        <taxon>Agaricales</taxon>
        <taxon>Agaricineae</taxon>
        <taxon>Strophariaceae</taxon>
        <taxon>Psilocybe</taxon>
    </lineage>
</organism>
<protein>
    <submittedName>
        <fullName evidence="1">Epoxide hydrolase ascI</fullName>
    </submittedName>
</protein>
<comment type="caution">
    <text evidence="1">The sequence shown here is derived from an EMBL/GenBank/DDBJ whole genome shotgun (WGS) entry which is preliminary data.</text>
</comment>
<sequence>MFGSTALLAAVLAGLALSSIYFIIILQFQNGTMRILDIYTTHNPAILPPGPAGESIALRHIYTNIWPLDALINRLTPFFWTLVTGVLPELSLFGVYMAGQLVASETLLLLEGARRGNKGRVVSYSTLWGLAWQNLPWGFVQPVYNLVHVLGARYSEDPTPMTITGTTDAIGSIPGAVVVGYILPSVIMCIPSPQYLSHDTHQALVFAWQLFPLWIWAAHTFITQLTPRSTWSNPIKALRNTYTFALLVACLSHLSIVALVLALIYGPADVQKHLRDTLPPSFLPSNPALVFTLFKPFGKAQVSELAVGVLSLLQYDTVFAGFSALLWATHLLCSRRKNNDVLNVVLGGGILILLFGPCGAALATVWKRDEEVFAEAARARKGKKDY</sequence>
<evidence type="ECO:0000313" key="1">
    <source>
        <dbReference type="EMBL" id="KAH9477175.1"/>
    </source>
</evidence>
<proteinExistence type="predicted"/>
<keyword evidence="2" id="KW-1185">Reference proteome</keyword>
<keyword evidence="1" id="KW-0378">Hydrolase</keyword>
<evidence type="ECO:0000313" key="2">
    <source>
        <dbReference type="Proteomes" id="UP000664032"/>
    </source>
</evidence>